<keyword evidence="2" id="KW-1185">Reference proteome</keyword>
<name>A0ABD0KGR2_9CAEN</name>
<protein>
    <submittedName>
        <fullName evidence="1">Uncharacterized protein</fullName>
    </submittedName>
</protein>
<reference evidence="1 2" key="1">
    <citation type="journal article" date="2023" name="Sci. Data">
        <title>Genome assembly of the Korean intertidal mud-creeper Batillaria attramentaria.</title>
        <authorList>
            <person name="Patra A.K."/>
            <person name="Ho P.T."/>
            <person name="Jun S."/>
            <person name="Lee S.J."/>
            <person name="Kim Y."/>
            <person name="Won Y.J."/>
        </authorList>
    </citation>
    <scope>NUCLEOTIDE SEQUENCE [LARGE SCALE GENOMIC DNA]</scope>
    <source>
        <strain evidence="1">Wonlab-2016</strain>
    </source>
</reference>
<dbReference type="Proteomes" id="UP001519460">
    <property type="component" value="Unassembled WGS sequence"/>
</dbReference>
<dbReference type="EMBL" id="JACVVK020000182">
    <property type="protein sequence ID" value="KAK7486226.1"/>
    <property type="molecule type" value="Genomic_DNA"/>
</dbReference>
<evidence type="ECO:0000313" key="1">
    <source>
        <dbReference type="EMBL" id="KAK7486226.1"/>
    </source>
</evidence>
<comment type="caution">
    <text evidence="1">The sequence shown here is derived from an EMBL/GenBank/DDBJ whole genome shotgun (WGS) entry which is preliminary data.</text>
</comment>
<proteinExistence type="predicted"/>
<evidence type="ECO:0000313" key="2">
    <source>
        <dbReference type="Proteomes" id="UP001519460"/>
    </source>
</evidence>
<dbReference type="AlphaFoldDB" id="A0ABD0KGR2"/>
<accession>A0ABD0KGR2</accession>
<gene>
    <name evidence="1" type="ORF">BaRGS_00022549</name>
</gene>
<sequence length="107" mass="11763">MIYTYKSPAHVAAFTQYIFARTSSKTVSQITAASACLINSKFYHLSASADERPLVSAFSQESSETLLVLAESRAMPPWDAFLSSNDNTACEVSLAESERVFRKSSKI</sequence>
<organism evidence="1 2">
    <name type="scientific">Batillaria attramentaria</name>
    <dbReference type="NCBI Taxonomy" id="370345"/>
    <lineage>
        <taxon>Eukaryota</taxon>
        <taxon>Metazoa</taxon>
        <taxon>Spiralia</taxon>
        <taxon>Lophotrochozoa</taxon>
        <taxon>Mollusca</taxon>
        <taxon>Gastropoda</taxon>
        <taxon>Caenogastropoda</taxon>
        <taxon>Sorbeoconcha</taxon>
        <taxon>Cerithioidea</taxon>
        <taxon>Batillariidae</taxon>
        <taxon>Batillaria</taxon>
    </lineage>
</organism>